<sequence>MKLAGGEAARFLAKPALNAAGFLIYGADPMRVAMKRQQAVAAIVGPEGEAEMRLTRIAAADLRRDPAALQDAVKAQGFFPGARVALVEDAGDGLVGVIGAALADWRQGDAQIVVTAGLLAAKSALRKLFETHPNAPAIALYDDPPTQAEIEDELRRAGLAAVGGGAMKDLVALARDLDPGDFRQTVEKIGLYKWGDDSPLSSAEVAACAPATVEAEVDDILHAAAEGRRRDVGALMLRLEGQGVAPVTLAIRALQHFRALHAAASDPGGPAAGIARMRPPVFGPRRDKMLRQARGFGPDRLEQAMALIVETDMTLRSASKAPGMALVERMLLRLAGLADARR</sequence>
<evidence type="ECO:0000256" key="1">
    <source>
        <dbReference type="ARBA" id="ARBA00012417"/>
    </source>
</evidence>
<dbReference type="EC" id="2.7.7.7" evidence="1"/>
<evidence type="ECO:0000313" key="8">
    <source>
        <dbReference type="EMBL" id="SIT20604.1"/>
    </source>
</evidence>
<keyword evidence="3" id="KW-0548">Nucleotidyltransferase</keyword>
<dbReference type="GO" id="GO:0009360">
    <property type="term" value="C:DNA polymerase III complex"/>
    <property type="evidence" value="ECO:0007669"/>
    <property type="project" value="TreeGrafter"/>
</dbReference>
<dbReference type="PANTHER" id="PTHR34388">
    <property type="entry name" value="DNA POLYMERASE III SUBUNIT DELTA"/>
    <property type="match status" value="1"/>
</dbReference>
<keyword evidence="9" id="KW-1185">Reference proteome</keyword>
<dbReference type="SUPFAM" id="SSF48019">
    <property type="entry name" value="post-AAA+ oligomerization domain-like"/>
    <property type="match status" value="1"/>
</dbReference>
<evidence type="ECO:0000256" key="3">
    <source>
        <dbReference type="ARBA" id="ARBA00022695"/>
    </source>
</evidence>
<dbReference type="EMBL" id="FTOT01000009">
    <property type="protein sequence ID" value="SIT20604.1"/>
    <property type="molecule type" value="Genomic_DNA"/>
</dbReference>
<accession>A0A1N7QCS9</accession>
<dbReference type="Proteomes" id="UP000186141">
    <property type="component" value="Unassembled WGS sequence"/>
</dbReference>
<organism evidence="8 9">
    <name type="scientific">Gemmobacter megaterium</name>
    <dbReference type="NCBI Taxonomy" id="1086013"/>
    <lineage>
        <taxon>Bacteria</taxon>
        <taxon>Pseudomonadati</taxon>
        <taxon>Pseudomonadota</taxon>
        <taxon>Alphaproteobacteria</taxon>
        <taxon>Rhodobacterales</taxon>
        <taxon>Paracoccaceae</taxon>
        <taxon>Gemmobacter</taxon>
    </lineage>
</organism>
<comment type="catalytic activity">
    <reaction evidence="7">
        <text>DNA(n) + a 2'-deoxyribonucleoside 5'-triphosphate = DNA(n+1) + diphosphate</text>
        <dbReference type="Rhea" id="RHEA:22508"/>
        <dbReference type="Rhea" id="RHEA-COMP:17339"/>
        <dbReference type="Rhea" id="RHEA-COMP:17340"/>
        <dbReference type="ChEBI" id="CHEBI:33019"/>
        <dbReference type="ChEBI" id="CHEBI:61560"/>
        <dbReference type="ChEBI" id="CHEBI:173112"/>
        <dbReference type="EC" id="2.7.7.7"/>
    </reaction>
</comment>
<proteinExistence type="inferred from homology"/>
<gene>
    <name evidence="8" type="ORF">SAMN05421774_10919</name>
</gene>
<dbReference type="InterPro" id="IPR008921">
    <property type="entry name" value="DNA_pol3_clamp-load_cplx_C"/>
</dbReference>
<dbReference type="RefSeq" id="WP_076533653.1">
    <property type="nucleotide sequence ID" value="NZ_BMEH01000009.1"/>
</dbReference>
<dbReference type="Gene3D" id="1.20.272.10">
    <property type="match status" value="1"/>
</dbReference>
<evidence type="ECO:0000256" key="4">
    <source>
        <dbReference type="ARBA" id="ARBA00022705"/>
    </source>
</evidence>
<dbReference type="InterPro" id="IPR027417">
    <property type="entry name" value="P-loop_NTPase"/>
</dbReference>
<comment type="similarity">
    <text evidence="6">Belongs to the DNA polymerase HolA subunit family.</text>
</comment>
<dbReference type="STRING" id="1086013.SAMN05421774_10919"/>
<keyword evidence="5" id="KW-0239">DNA-directed DNA polymerase</keyword>
<dbReference type="GO" id="GO:0003677">
    <property type="term" value="F:DNA binding"/>
    <property type="evidence" value="ECO:0007669"/>
    <property type="project" value="InterPro"/>
</dbReference>
<dbReference type="OrthoDB" id="9804983at2"/>
<reference evidence="8 9" key="1">
    <citation type="submission" date="2017-01" db="EMBL/GenBank/DDBJ databases">
        <authorList>
            <person name="Mah S.A."/>
            <person name="Swanson W.J."/>
            <person name="Moy G.W."/>
            <person name="Vacquier V.D."/>
        </authorList>
    </citation>
    <scope>NUCLEOTIDE SEQUENCE [LARGE SCALE GENOMIC DNA]</scope>
    <source>
        <strain evidence="8 9">DSM 26375</strain>
    </source>
</reference>
<dbReference type="GO" id="GO:0006261">
    <property type="term" value="P:DNA-templated DNA replication"/>
    <property type="evidence" value="ECO:0007669"/>
    <property type="project" value="TreeGrafter"/>
</dbReference>
<dbReference type="GO" id="GO:0003887">
    <property type="term" value="F:DNA-directed DNA polymerase activity"/>
    <property type="evidence" value="ECO:0007669"/>
    <property type="project" value="UniProtKB-KW"/>
</dbReference>
<dbReference type="PANTHER" id="PTHR34388:SF1">
    <property type="entry name" value="DNA POLYMERASE III SUBUNIT DELTA"/>
    <property type="match status" value="1"/>
</dbReference>
<evidence type="ECO:0000256" key="6">
    <source>
        <dbReference type="ARBA" id="ARBA00034754"/>
    </source>
</evidence>
<keyword evidence="4" id="KW-0235">DNA replication</keyword>
<evidence type="ECO:0000256" key="5">
    <source>
        <dbReference type="ARBA" id="ARBA00022932"/>
    </source>
</evidence>
<dbReference type="AlphaFoldDB" id="A0A1N7QCS9"/>
<dbReference type="InterPro" id="IPR005790">
    <property type="entry name" value="DNA_polIII_delta"/>
</dbReference>
<evidence type="ECO:0000256" key="2">
    <source>
        <dbReference type="ARBA" id="ARBA00022679"/>
    </source>
</evidence>
<name>A0A1N7QCS9_9RHOB</name>
<protein>
    <recommendedName>
        <fullName evidence="1">DNA-directed DNA polymerase</fullName>
        <ecNumber evidence="1">2.7.7.7</ecNumber>
    </recommendedName>
</protein>
<evidence type="ECO:0000256" key="7">
    <source>
        <dbReference type="ARBA" id="ARBA00049244"/>
    </source>
</evidence>
<keyword evidence="2" id="KW-0808">Transferase</keyword>
<evidence type="ECO:0000313" key="9">
    <source>
        <dbReference type="Proteomes" id="UP000186141"/>
    </source>
</evidence>
<dbReference type="Gene3D" id="3.40.50.300">
    <property type="entry name" value="P-loop containing nucleotide triphosphate hydrolases"/>
    <property type="match status" value="1"/>
</dbReference>